<dbReference type="SUPFAM" id="SSF56784">
    <property type="entry name" value="HAD-like"/>
    <property type="match status" value="1"/>
</dbReference>
<dbReference type="RefSeq" id="WP_093754512.1">
    <property type="nucleotide sequence ID" value="NZ_BSYN01000007.1"/>
</dbReference>
<evidence type="ECO:0000313" key="1">
    <source>
        <dbReference type="EMBL" id="SDX65345.1"/>
    </source>
</evidence>
<keyword evidence="2" id="KW-1185">Reference proteome</keyword>
<dbReference type="InterPro" id="IPR036412">
    <property type="entry name" value="HAD-like_sf"/>
</dbReference>
<dbReference type="InterPro" id="IPR023214">
    <property type="entry name" value="HAD_sf"/>
</dbReference>
<dbReference type="Proteomes" id="UP000198828">
    <property type="component" value="Unassembled WGS sequence"/>
</dbReference>
<protein>
    <submittedName>
        <fullName evidence="1">Soluble P-type ATPase</fullName>
    </submittedName>
</protein>
<evidence type="ECO:0000313" key="2">
    <source>
        <dbReference type="Proteomes" id="UP000198828"/>
    </source>
</evidence>
<dbReference type="OrthoDB" id="159409at2"/>
<gene>
    <name evidence="1" type="ORF">SAMN05660923_02673</name>
</gene>
<sequence>MLIYEIPGRSTIKVENVVLDYNGTIAVDGRIIDGVRELLLKLKDYVNIYILTADTYGTVERECSGLDVKVLTFPKENAGASKRDIVRKLDGSKTLCVGNGYNDIPMFQESILSIAVIEGEGASGKLLSHADIVVRSILEGLGIILNGGKMKATLRN</sequence>
<reference evidence="1 2" key="1">
    <citation type="submission" date="2016-10" db="EMBL/GenBank/DDBJ databases">
        <authorList>
            <person name="de Groot N.N."/>
        </authorList>
    </citation>
    <scope>NUCLEOTIDE SEQUENCE [LARGE SCALE GENOMIC DNA]</scope>
    <source>
        <strain evidence="1 2">DSM 23310</strain>
    </source>
</reference>
<accession>A0A1H3DG02</accession>
<dbReference type="Gene3D" id="3.40.50.1000">
    <property type="entry name" value="HAD superfamily/HAD-like"/>
    <property type="match status" value="1"/>
</dbReference>
<dbReference type="AlphaFoldDB" id="A0A1H3DG02"/>
<dbReference type="Pfam" id="PF00702">
    <property type="entry name" value="Hydrolase"/>
    <property type="match status" value="1"/>
</dbReference>
<name>A0A1H3DG02_9FIRM</name>
<dbReference type="EMBL" id="FNNG01000015">
    <property type="protein sequence ID" value="SDX65345.1"/>
    <property type="molecule type" value="Genomic_DNA"/>
</dbReference>
<organism evidence="1 2">
    <name type="scientific">Tepidimicrobium xylanilyticum</name>
    <dbReference type="NCBI Taxonomy" id="1123352"/>
    <lineage>
        <taxon>Bacteria</taxon>
        <taxon>Bacillati</taxon>
        <taxon>Bacillota</taxon>
        <taxon>Tissierellia</taxon>
        <taxon>Tissierellales</taxon>
        <taxon>Tepidimicrobiaceae</taxon>
        <taxon>Tepidimicrobium</taxon>
    </lineage>
</organism>
<proteinExistence type="predicted"/>